<feature type="chain" id="PRO_5036403754" description="Signal peptide peptidase-like 2B" evidence="9">
    <location>
        <begin position="21"/>
        <end position="604"/>
    </location>
</feature>
<feature type="transmembrane region" description="Helical" evidence="8">
    <location>
        <begin position="323"/>
        <end position="342"/>
    </location>
</feature>
<feature type="transmembrane region" description="Helical" evidence="8">
    <location>
        <begin position="183"/>
        <end position="206"/>
    </location>
</feature>
<keyword evidence="5 8" id="KW-1133">Transmembrane helix</keyword>
<dbReference type="GO" id="GO:0005765">
    <property type="term" value="C:lysosomal membrane"/>
    <property type="evidence" value="ECO:0007669"/>
    <property type="project" value="TreeGrafter"/>
</dbReference>
<evidence type="ECO:0000313" key="11">
    <source>
        <dbReference type="Proteomes" id="UP000759131"/>
    </source>
</evidence>
<feature type="transmembrane region" description="Helical" evidence="8">
    <location>
        <begin position="377"/>
        <end position="397"/>
    </location>
</feature>
<dbReference type="Proteomes" id="UP000759131">
    <property type="component" value="Unassembled WGS sequence"/>
</dbReference>
<feature type="transmembrane region" description="Helical" evidence="8">
    <location>
        <begin position="276"/>
        <end position="303"/>
    </location>
</feature>
<keyword evidence="3 8" id="KW-0812">Transmembrane</keyword>
<keyword evidence="4" id="KW-0378">Hydrolase</keyword>
<dbReference type="Pfam" id="PF04258">
    <property type="entry name" value="Peptidase_A22B"/>
    <property type="match status" value="1"/>
</dbReference>
<evidence type="ECO:0000256" key="7">
    <source>
        <dbReference type="SAM" id="MobiDB-lite"/>
    </source>
</evidence>
<dbReference type="GO" id="GO:0098553">
    <property type="term" value="C:lumenal side of endoplasmic reticulum membrane"/>
    <property type="evidence" value="ECO:0007669"/>
    <property type="project" value="TreeGrafter"/>
</dbReference>
<name>A0A7R9Q5N9_9ACAR</name>
<dbReference type="OrthoDB" id="29661at2759"/>
<evidence type="ECO:0000256" key="5">
    <source>
        <dbReference type="ARBA" id="ARBA00022989"/>
    </source>
</evidence>
<organism evidence="10">
    <name type="scientific">Medioppia subpectinata</name>
    <dbReference type="NCBI Taxonomy" id="1979941"/>
    <lineage>
        <taxon>Eukaryota</taxon>
        <taxon>Metazoa</taxon>
        <taxon>Ecdysozoa</taxon>
        <taxon>Arthropoda</taxon>
        <taxon>Chelicerata</taxon>
        <taxon>Arachnida</taxon>
        <taxon>Acari</taxon>
        <taxon>Acariformes</taxon>
        <taxon>Sarcoptiformes</taxon>
        <taxon>Oribatida</taxon>
        <taxon>Brachypylina</taxon>
        <taxon>Oppioidea</taxon>
        <taxon>Oppiidae</taxon>
        <taxon>Medioppia</taxon>
    </lineage>
</organism>
<sequence>MWRTLIIALMASGSARVTLASLDSQVYPRQNVIEAQDTGGQSARRYCVLDYTSGTNSSITTHQLRDRFLPFETYTDDTCGHTYAYPWSPPNNTFVIIKFTTDCNITTQINHFAGKRLAGLLVSVGCGVDIGKEIIVTERTLLATPFSVGVFTDTSEHSIERLKWSTIKLFNPWSDPSRFTFDYSVLCLWFLATFTVCLGAFWSGVVRHHIYRLNRQKSAKPVADKHQSPASSGSTTASATAEEEAYVNVSAVLILGFVGLMSVMLLLLYFFYSYLIYVIIFLFAMAATASLFACAELVVLWALPARWTAPAFTCFTPRCGQMAYYQTVLLAAAVAVSVTWFVVRRDPYAWILQDLLGVCFSLNMLRTIRLPSYKICVVLLSALFFYDIFFVFITPWITGNKTSVMEDVATGGSSGKSRCGSPPEVIPMVMRIPHWVFKTRTPTGADSPNPLVVCRPDADSLLGFGDILVPGLLMSYCHAFDLIFAVKYRLYYVTTCVGYGLGLIATYAGLYLMEGMAQPALLYLVPFTLTPPLVIALYRREFAQFWSGPELSRSSPSPAANGSPKANNKRRDSESGATATTGAAVEDNNLLIGSAEAGAQNPTH</sequence>
<dbReference type="GO" id="GO:0042500">
    <property type="term" value="F:aspartic endopeptidase activity, intramembrane cleaving"/>
    <property type="evidence" value="ECO:0007669"/>
    <property type="project" value="InterPro"/>
</dbReference>
<dbReference type="GO" id="GO:0033619">
    <property type="term" value="P:membrane protein proteolysis"/>
    <property type="evidence" value="ECO:0007669"/>
    <property type="project" value="TreeGrafter"/>
</dbReference>
<dbReference type="AlphaFoldDB" id="A0A7R9Q5N9"/>
<keyword evidence="11" id="KW-1185">Reference proteome</keyword>
<evidence type="ECO:0000256" key="3">
    <source>
        <dbReference type="ARBA" id="ARBA00022692"/>
    </source>
</evidence>
<feature type="transmembrane region" description="Helical" evidence="8">
    <location>
        <begin position="520"/>
        <end position="538"/>
    </location>
</feature>
<evidence type="ECO:0000256" key="2">
    <source>
        <dbReference type="ARBA" id="ARBA00006859"/>
    </source>
</evidence>
<dbReference type="GO" id="GO:0098554">
    <property type="term" value="C:cytoplasmic side of endoplasmic reticulum membrane"/>
    <property type="evidence" value="ECO:0007669"/>
    <property type="project" value="TreeGrafter"/>
</dbReference>
<evidence type="ECO:0000256" key="9">
    <source>
        <dbReference type="SAM" id="SignalP"/>
    </source>
</evidence>
<dbReference type="EMBL" id="OC864919">
    <property type="protein sequence ID" value="CAD7632042.1"/>
    <property type="molecule type" value="Genomic_DNA"/>
</dbReference>
<comment type="similarity">
    <text evidence="2">Belongs to the peptidase A22B family.</text>
</comment>
<evidence type="ECO:0000256" key="1">
    <source>
        <dbReference type="ARBA" id="ARBA00004127"/>
    </source>
</evidence>
<keyword evidence="9" id="KW-0732">Signal</keyword>
<feature type="transmembrane region" description="Helical" evidence="8">
    <location>
        <begin position="490"/>
        <end position="508"/>
    </location>
</feature>
<reference evidence="10" key="1">
    <citation type="submission" date="2020-11" db="EMBL/GenBank/DDBJ databases">
        <authorList>
            <person name="Tran Van P."/>
        </authorList>
    </citation>
    <scope>NUCLEOTIDE SEQUENCE</scope>
</reference>
<feature type="compositionally biased region" description="Polar residues" evidence="7">
    <location>
        <begin position="552"/>
        <end position="566"/>
    </location>
</feature>
<feature type="transmembrane region" description="Helical" evidence="8">
    <location>
        <begin position="461"/>
        <end position="483"/>
    </location>
</feature>
<feature type="region of interest" description="Disordered" evidence="7">
    <location>
        <begin position="548"/>
        <end position="604"/>
    </location>
</feature>
<dbReference type="InterPro" id="IPR007369">
    <property type="entry name" value="Peptidase_A22B_SPP"/>
</dbReference>
<dbReference type="PANTHER" id="PTHR12174:SF103">
    <property type="entry name" value="INTRAMEMBRANE PROTEASE (IMPAS) FAMILY"/>
    <property type="match status" value="1"/>
</dbReference>
<dbReference type="InterPro" id="IPR006639">
    <property type="entry name" value="Preselin/SPP"/>
</dbReference>
<proteinExistence type="inferred from homology"/>
<dbReference type="GO" id="GO:0030660">
    <property type="term" value="C:Golgi-associated vesicle membrane"/>
    <property type="evidence" value="ECO:0007669"/>
    <property type="project" value="TreeGrafter"/>
</dbReference>
<comment type="subcellular location">
    <subcellularLocation>
        <location evidence="1">Endomembrane system</location>
        <topology evidence="1">Multi-pass membrane protein</topology>
    </subcellularLocation>
</comment>
<accession>A0A7R9Q5N9</accession>
<dbReference type="PANTHER" id="PTHR12174">
    <property type="entry name" value="SIGNAL PEPTIDE PEPTIDASE"/>
    <property type="match status" value="1"/>
</dbReference>
<protein>
    <recommendedName>
        <fullName evidence="12">Signal peptide peptidase-like 2B</fullName>
    </recommendedName>
</protein>
<keyword evidence="6 8" id="KW-0472">Membrane</keyword>
<dbReference type="EMBL" id="CAJPIZ010010344">
    <property type="protein sequence ID" value="CAG2112472.1"/>
    <property type="molecule type" value="Genomic_DNA"/>
</dbReference>
<evidence type="ECO:0000256" key="4">
    <source>
        <dbReference type="ARBA" id="ARBA00022801"/>
    </source>
</evidence>
<feature type="transmembrane region" description="Helical" evidence="8">
    <location>
        <begin position="245"/>
        <end position="270"/>
    </location>
</feature>
<evidence type="ECO:0000256" key="6">
    <source>
        <dbReference type="ARBA" id="ARBA00023136"/>
    </source>
</evidence>
<gene>
    <name evidence="10" type="ORF">OSB1V03_LOCUS12448</name>
</gene>
<evidence type="ECO:0008006" key="12">
    <source>
        <dbReference type="Google" id="ProtNLM"/>
    </source>
</evidence>
<dbReference type="SMART" id="SM00730">
    <property type="entry name" value="PSN"/>
    <property type="match status" value="1"/>
</dbReference>
<evidence type="ECO:0000256" key="8">
    <source>
        <dbReference type="SAM" id="Phobius"/>
    </source>
</evidence>
<evidence type="ECO:0000313" key="10">
    <source>
        <dbReference type="EMBL" id="CAD7632042.1"/>
    </source>
</evidence>
<feature type="signal peptide" evidence="9">
    <location>
        <begin position="1"/>
        <end position="20"/>
    </location>
</feature>